<sequence>MNWIIFFAINNINYYVYKLESRDSIIFKNVEKNNLSTIIVLEGMITLVKVFQNQETLPIAILNRNHIINYKESNGAYYKITALNNTYLITLKENILYQNQKIHCNKVNIIDNYKNTLEKYEETLQILNQKNTTNKIILFILFTFLRFGLIRKYKIIIPVEIRKEYIATMTGTSLYRVNKILRKTNNINVDQKNQKTIFLLTIENL</sequence>
<proteinExistence type="predicted"/>
<dbReference type="Gene3D" id="2.60.120.10">
    <property type="entry name" value="Jelly Rolls"/>
    <property type="match status" value="1"/>
</dbReference>
<dbReference type="SUPFAM" id="SSF46785">
    <property type="entry name" value="Winged helix' DNA-binding domain"/>
    <property type="match status" value="1"/>
</dbReference>
<dbReference type="RefSeq" id="YP_009395677.1">
    <property type="nucleotide sequence ID" value="NC_035278.1"/>
</dbReference>
<reference evidence="1" key="1">
    <citation type="journal article" date="2017" name="J. Phycol.">
        <title>Analysis of chloroplast genomes and a supermatrix inform reclassification of the Rhodomelaceae (Rhodophyta).</title>
        <authorList>
            <person name="Diaz-Tapia P."/>
            <person name="Maggs C.A."/>
            <person name="West J.A."/>
            <person name="Verbruggen H."/>
        </authorList>
    </citation>
    <scope>NUCLEOTIDE SEQUENCE</scope>
    <source>
        <strain evidence="1">PD831</strain>
    </source>
</reference>
<organism evidence="1">
    <name type="scientific">Vertebrata isogona</name>
    <dbReference type="NCBI Taxonomy" id="2006944"/>
    <lineage>
        <taxon>Eukaryota</taxon>
        <taxon>Rhodophyta</taxon>
        <taxon>Florideophyceae</taxon>
        <taxon>Rhodymeniophycidae</taxon>
        <taxon>Ceramiales</taxon>
        <taxon>Rhodomelaceae</taxon>
        <taxon>Polysiphonioideae</taxon>
        <taxon>Vertebrata</taxon>
    </lineage>
</organism>
<keyword evidence="1" id="KW-0934">Plastid</keyword>
<geneLocation type="chloroplast" evidence="1"/>
<dbReference type="AlphaFoldDB" id="A0A1Z1MEP4"/>
<accession>A0A1Z1MEP4</accession>
<evidence type="ECO:0000313" key="1">
    <source>
        <dbReference type="EMBL" id="ARW64547.1"/>
    </source>
</evidence>
<keyword evidence="1" id="KW-0150">Chloroplast</keyword>
<dbReference type="InterPro" id="IPR014710">
    <property type="entry name" value="RmlC-like_jellyroll"/>
</dbReference>
<protein>
    <submittedName>
        <fullName evidence="1">Global nitrogen transcriptional regulator</fullName>
    </submittedName>
</protein>
<dbReference type="EMBL" id="MF101433">
    <property type="protein sequence ID" value="ARW64547.1"/>
    <property type="molecule type" value="Genomic_DNA"/>
</dbReference>
<dbReference type="InterPro" id="IPR036390">
    <property type="entry name" value="WH_DNA-bd_sf"/>
</dbReference>
<dbReference type="GeneID" id="33357599"/>
<gene>
    <name evidence="1" type="primary">ntcA</name>
</gene>
<name>A0A1Z1MEP4_9FLOR</name>